<dbReference type="OrthoDB" id="1045822at2759"/>
<evidence type="ECO:0000313" key="2">
    <source>
        <dbReference type="EMBL" id="RKO92080.1"/>
    </source>
</evidence>
<proteinExistence type="predicted"/>
<evidence type="ECO:0000313" key="3">
    <source>
        <dbReference type="Proteomes" id="UP000269721"/>
    </source>
</evidence>
<dbReference type="Proteomes" id="UP000269721">
    <property type="component" value="Unassembled WGS sequence"/>
</dbReference>
<dbReference type="PANTHER" id="PTHR15907">
    <property type="entry name" value="DUF614 FAMILY PROTEIN-RELATED"/>
    <property type="match status" value="1"/>
</dbReference>
<dbReference type="Pfam" id="PF04749">
    <property type="entry name" value="PLAC8"/>
    <property type="match status" value="1"/>
</dbReference>
<feature type="region of interest" description="Disordered" evidence="1">
    <location>
        <begin position="1"/>
        <end position="20"/>
    </location>
</feature>
<dbReference type="AlphaFoldDB" id="A0A4P9WLR2"/>
<sequence>MDQQPQYPVQGAPAAYPFKPNTPPKQWKAGLFDCFNDVGNLIYVLCFGPCAFASRASRLRKGDGWLCFCCYGGALPIRGEIRMRANIEGTACDDCLTIWFCPCCAAVQEQQEINELERAGLL</sequence>
<evidence type="ECO:0000256" key="1">
    <source>
        <dbReference type="SAM" id="MobiDB-lite"/>
    </source>
</evidence>
<organism evidence="2 3">
    <name type="scientific">Blyttiomyces helicus</name>
    <dbReference type="NCBI Taxonomy" id="388810"/>
    <lineage>
        <taxon>Eukaryota</taxon>
        <taxon>Fungi</taxon>
        <taxon>Fungi incertae sedis</taxon>
        <taxon>Chytridiomycota</taxon>
        <taxon>Chytridiomycota incertae sedis</taxon>
        <taxon>Chytridiomycetes</taxon>
        <taxon>Chytridiomycetes incertae sedis</taxon>
        <taxon>Blyttiomyces</taxon>
    </lineage>
</organism>
<protein>
    <submittedName>
        <fullName evidence="2">PLAC8 family-domain-containing protein</fullName>
    </submittedName>
</protein>
<keyword evidence="3" id="KW-1185">Reference proteome</keyword>
<gene>
    <name evidence="2" type="ORF">BDK51DRAFT_30541</name>
</gene>
<accession>A0A4P9WLR2</accession>
<dbReference type="InterPro" id="IPR006461">
    <property type="entry name" value="PLAC_motif_containing"/>
</dbReference>
<dbReference type="NCBIfam" id="TIGR01571">
    <property type="entry name" value="A_thal_Cys_rich"/>
    <property type="match status" value="1"/>
</dbReference>
<reference evidence="3" key="1">
    <citation type="journal article" date="2018" name="Nat. Microbiol.">
        <title>Leveraging single-cell genomics to expand the fungal tree of life.</title>
        <authorList>
            <person name="Ahrendt S.R."/>
            <person name="Quandt C.A."/>
            <person name="Ciobanu D."/>
            <person name="Clum A."/>
            <person name="Salamov A."/>
            <person name="Andreopoulos B."/>
            <person name="Cheng J.F."/>
            <person name="Woyke T."/>
            <person name="Pelin A."/>
            <person name="Henrissat B."/>
            <person name="Reynolds N.K."/>
            <person name="Benny G.L."/>
            <person name="Smith M.E."/>
            <person name="James T.Y."/>
            <person name="Grigoriev I.V."/>
        </authorList>
    </citation>
    <scope>NUCLEOTIDE SEQUENCE [LARGE SCALE GENOMIC DNA]</scope>
</reference>
<dbReference type="EMBL" id="KZ994786">
    <property type="protein sequence ID" value="RKO92080.1"/>
    <property type="molecule type" value="Genomic_DNA"/>
</dbReference>
<name>A0A4P9WLR2_9FUNG</name>